<feature type="domain" description="CusB-like beta-barrel" evidence="5">
    <location>
        <begin position="226"/>
        <end position="299"/>
    </location>
</feature>
<dbReference type="InterPro" id="IPR058792">
    <property type="entry name" value="Beta-barrel_RND_2"/>
</dbReference>
<dbReference type="PANTHER" id="PTHR30097:SF4">
    <property type="entry name" value="SLR6042 PROTEIN"/>
    <property type="match status" value="1"/>
</dbReference>
<protein>
    <submittedName>
        <fullName evidence="9">Efflux RND transporter periplasmic adaptor subunit</fullName>
    </submittedName>
</protein>
<dbReference type="SUPFAM" id="SSF111369">
    <property type="entry name" value="HlyD-like secretion proteins"/>
    <property type="match status" value="1"/>
</dbReference>
<keyword evidence="10" id="KW-1185">Reference proteome</keyword>
<dbReference type="Gene3D" id="2.40.30.170">
    <property type="match status" value="1"/>
</dbReference>
<dbReference type="Gene3D" id="2.40.420.20">
    <property type="match status" value="1"/>
</dbReference>
<dbReference type="InterPro" id="IPR058649">
    <property type="entry name" value="CzcB_C"/>
</dbReference>
<comment type="similarity">
    <text evidence="1">Belongs to the membrane fusion protein (MFP) (TC 8.A.1) family.</text>
</comment>
<dbReference type="PANTHER" id="PTHR30097">
    <property type="entry name" value="CATION EFFLUX SYSTEM PROTEIN CUSB"/>
    <property type="match status" value="1"/>
</dbReference>
<evidence type="ECO:0000313" key="9">
    <source>
        <dbReference type="EMBL" id="TGL08370.1"/>
    </source>
</evidence>
<keyword evidence="4" id="KW-1133">Transmembrane helix</keyword>
<keyword evidence="4" id="KW-0472">Membrane</keyword>
<dbReference type="GO" id="GO:0016020">
    <property type="term" value="C:membrane"/>
    <property type="evidence" value="ECO:0007669"/>
    <property type="project" value="InterPro"/>
</dbReference>
<dbReference type="EMBL" id="RQFD01000003">
    <property type="protein sequence ID" value="TGK52996.1"/>
    <property type="molecule type" value="Genomic_DNA"/>
</dbReference>
<evidence type="ECO:0000259" key="5">
    <source>
        <dbReference type="Pfam" id="PF25954"/>
    </source>
</evidence>
<dbReference type="GO" id="GO:0060003">
    <property type="term" value="P:copper ion export"/>
    <property type="evidence" value="ECO:0007669"/>
    <property type="project" value="TreeGrafter"/>
</dbReference>
<evidence type="ECO:0000256" key="4">
    <source>
        <dbReference type="SAM" id="Phobius"/>
    </source>
</evidence>
<dbReference type="AlphaFoldDB" id="A0A7I0IU59"/>
<reference evidence="8" key="1">
    <citation type="submission" date="2018-10" db="EMBL/GenBank/DDBJ databases">
        <authorList>
            <person name="Vincent A.T."/>
            <person name="Schiettekatte O."/>
            <person name="Bourhy P."/>
            <person name="Veyrier F.J."/>
            <person name="Picardeau M."/>
        </authorList>
    </citation>
    <scope>NUCLEOTIDE SEQUENCE</scope>
    <source>
        <strain evidence="8">201800295</strain>
    </source>
</reference>
<dbReference type="GO" id="GO:0022857">
    <property type="term" value="F:transmembrane transporter activity"/>
    <property type="evidence" value="ECO:0007669"/>
    <property type="project" value="InterPro"/>
</dbReference>
<feature type="transmembrane region" description="Helical" evidence="4">
    <location>
        <begin position="7"/>
        <end position="24"/>
    </location>
</feature>
<dbReference type="GO" id="GO:0015679">
    <property type="term" value="P:plasma membrane copper ion transport"/>
    <property type="evidence" value="ECO:0007669"/>
    <property type="project" value="TreeGrafter"/>
</dbReference>
<keyword evidence="2" id="KW-0813">Transport</keyword>
<evidence type="ECO:0000259" key="6">
    <source>
        <dbReference type="Pfam" id="PF25973"/>
    </source>
</evidence>
<feature type="domain" description="CzcB-like C-terminal circularly permuted SH3-like" evidence="7">
    <location>
        <begin position="307"/>
        <end position="368"/>
    </location>
</feature>
<dbReference type="Proteomes" id="UP000297617">
    <property type="component" value="Unassembled WGS sequence"/>
</dbReference>
<evidence type="ECO:0000256" key="3">
    <source>
        <dbReference type="SAM" id="Coils"/>
    </source>
</evidence>
<name>A0A7I0IU59_9LEPT</name>
<dbReference type="NCBIfam" id="TIGR01730">
    <property type="entry name" value="RND_mfp"/>
    <property type="match status" value="1"/>
</dbReference>
<reference evidence="10 11" key="2">
    <citation type="journal article" date="2019" name="PLoS Negl. Trop. Dis.">
        <title>Revisiting the worldwide diversity of Leptospira species in the environment.</title>
        <authorList>
            <person name="Vincent A.T."/>
            <person name="Schiettekatte O."/>
            <person name="Bourhy P."/>
            <person name="Veyrier F.J."/>
            <person name="Picardeau M."/>
        </authorList>
    </citation>
    <scope>NUCLEOTIDE SEQUENCE [LARGE SCALE GENOMIC DNA]</scope>
    <source>
        <strain evidence="9 11">201800273</strain>
        <strain evidence="10">201800295</strain>
    </source>
</reference>
<evidence type="ECO:0000313" key="10">
    <source>
        <dbReference type="Proteomes" id="UP000297617"/>
    </source>
</evidence>
<dbReference type="RefSeq" id="WP_135753354.1">
    <property type="nucleotide sequence ID" value="NZ_RQFD01000003.1"/>
</dbReference>
<evidence type="ECO:0000313" key="8">
    <source>
        <dbReference type="EMBL" id="TGK52996.1"/>
    </source>
</evidence>
<dbReference type="EMBL" id="RQFT01000003">
    <property type="protein sequence ID" value="TGL08370.1"/>
    <property type="molecule type" value="Genomic_DNA"/>
</dbReference>
<accession>A0A7I0IU59</accession>
<gene>
    <name evidence="8" type="ORF">EHQ10_04440</name>
    <name evidence="9" type="ORF">EHQ43_04805</name>
</gene>
<dbReference type="GO" id="GO:0030313">
    <property type="term" value="C:cell envelope"/>
    <property type="evidence" value="ECO:0007669"/>
    <property type="project" value="TreeGrafter"/>
</dbReference>
<organism evidence="9 11">
    <name type="scientific">Leptospira bouyouniensis</name>
    <dbReference type="NCBI Taxonomy" id="2484911"/>
    <lineage>
        <taxon>Bacteria</taxon>
        <taxon>Pseudomonadati</taxon>
        <taxon>Spirochaetota</taxon>
        <taxon>Spirochaetia</taxon>
        <taxon>Leptospirales</taxon>
        <taxon>Leptospiraceae</taxon>
        <taxon>Leptospira</taxon>
    </lineage>
</organism>
<sequence length="379" mass="42198">MNKNVKLLLLSSFLIIIAFFYWQSRQKKSIQIIDAEEKDTLHLTKDQKKEIVIDIETVGLSQIHTNIELIGETESVPDDIMDVPARISGRVTSVYFVEGDTIKKGQKLAVIDSPELAKLRSTYLVSKSKFNAAEQNLNRINSLVKMNLAAKQELIDAEANMKVIESEKISAEENLRAIGLGISDSSTGQYIVYSPRSGLALSRNAVPGSIVSANQILTTIANLDNLWFQAKIYENDLKHLTEGISAKVILNAYPDLIFQGKLEHIGEKVDPESRTVHARVVFKNQNRKAKIGLFGKAILNVNERTGIQISESTIQSYQNSKFVFVESSQENYKWIEVTTGSTDNQKTEVLSGLKEGDKVVTKGAFELKAILFKDTFGGE</sequence>
<proteinExistence type="inferred from homology"/>
<keyword evidence="3" id="KW-0175">Coiled coil</keyword>
<dbReference type="Pfam" id="PF25954">
    <property type="entry name" value="Beta-barrel_RND_2"/>
    <property type="match status" value="1"/>
</dbReference>
<comment type="caution">
    <text evidence="9">The sequence shown here is derived from an EMBL/GenBank/DDBJ whole genome shotgun (WGS) entry which is preliminary data.</text>
</comment>
<dbReference type="InterPro" id="IPR006143">
    <property type="entry name" value="RND_pump_MFP"/>
</dbReference>
<feature type="coiled-coil region" evidence="3">
    <location>
        <begin position="147"/>
        <end position="174"/>
    </location>
</feature>
<feature type="domain" description="CzcB-like barrel-sandwich hybrid" evidence="6">
    <location>
        <begin position="81"/>
        <end position="222"/>
    </location>
</feature>
<dbReference type="InterPro" id="IPR051909">
    <property type="entry name" value="MFP_Cation_Efflux"/>
</dbReference>
<dbReference type="FunFam" id="2.40.30.170:FF:000010">
    <property type="entry name" value="Efflux RND transporter periplasmic adaptor subunit"/>
    <property type="match status" value="1"/>
</dbReference>
<evidence type="ECO:0000259" key="7">
    <source>
        <dbReference type="Pfam" id="PF25975"/>
    </source>
</evidence>
<dbReference type="Pfam" id="PF25973">
    <property type="entry name" value="BSH_CzcB"/>
    <property type="match status" value="1"/>
</dbReference>
<evidence type="ECO:0000313" key="11">
    <source>
        <dbReference type="Proteomes" id="UP000297641"/>
    </source>
</evidence>
<dbReference type="Pfam" id="PF25975">
    <property type="entry name" value="CzcB_C"/>
    <property type="match status" value="1"/>
</dbReference>
<dbReference type="Proteomes" id="UP000297641">
    <property type="component" value="Unassembled WGS sequence"/>
</dbReference>
<dbReference type="Gene3D" id="2.40.50.100">
    <property type="match status" value="1"/>
</dbReference>
<evidence type="ECO:0000256" key="2">
    <source>
        <dbReference type="ARBA" id="ARBA00022448"/>
    </source>
</evidence>
<keyword evidence="4" id="KW-0812">Transmembrane</keyword>
<evidence type="ECO:0000256" key="1">
    <source>
        <dbReference type="ARBA" id="ARBA00009477"/>
    </source>
</evidence>
<dbReference type="InterPro" id="IPR058647">
    <property type="entry name" value="BSH_CzcB-like"/>
</dbReference>